<name>A0A3S5F2M0_SERRU</name>
<comment type="catalytic activity">
    <reaction evidence="1">
        <text>a phosphate monoester + H2O = an alcohol + phosphate</text>
        <dbReference type="Rhea" id="RHEA:15017"/>
        <dbReference type="ChEBI" id="CHEBI:15377"/>
        <dbReference type="ChEBI" id="CHEBI:30879"/>
        <dbReference type="ChEBI" id="CHEBI:43474"/>
        <dbReference type="ChEBI" id="CHEBI:67140"/>
        <dbReference type="EC" id="3.1.3.2"/>
    </reaction>
</comment>
<feature type="chain" id="PRO_5018682648" description="Acid phosphatase" evidence="2">
    <location>
        <begin position="27"/>
        <end position="240"/>
    </location>
</feature>
<evidence type="ECO:0000256" key="2">
    <source>
        <dbReference type="SAM" id="SignalP"/>
    </source>
</evidence>
<proteinExistence type="inferred from homology"/>
<dbReference type="CDD" id="cd03397">
    <property type="entry name" value="PAP2_acid_phosphatase"/>
    <property type="match status" value="1"/>
</dbReference>
<dbReference type="Gene3D" id="1.20.144.10">
    <property type="entry name" value="Phosphatidic acid phosphatase type 2/haloperoxidase"/>
    <property type="match status" value="1"/>
</dbReference>
<evidence type="ECO:0000259" key="3">
    <source>
        <dbReference type="SMART" id="SM00014"/>
    </source>
</evidence>
<dbReference type="InterPro" id="IPR036938">
    <property type="entry name" value="PAP2/HPO_sf"/>
</dbReference>
<dbReference type="Proteomes" id="UP000281904">
    <property type="component" value="Chromosome"/>
</dbReference>
<dbReference type="EC" id="3.1.3.2" evidence="1"/>
<feature type="domain" description="Phosphatidic acid phosphatase type 2/haloperoxidase" evidence="3">
    <location>
        <begin position="109"/>
        <end position="221"/>
    </location>
</feature>
<keyword evidence="2" id="KW-0732">Signal</keyword>
<feature type="signal peptide" evidence="2">
    <location>
        <begin position="1"/>
        <end position="26"/>
    </location>
</feature>
<dbReference type="EMBL" id="JADULK010000009">
    <property type="protein sequence ID" value="MBH1931428.1"/>
    <property type="molecule type" value="Genomic_DNA"/>
</dbReference>
<dbReference type="InterPro" id="IPR001011">
    <property type="entry name" value="Acid_Pase_classA_bac"/>
</dbReference>
<dbReference type="Pfam" id="PF01569">
    <property type="entry name" value="PAP2"/>
    <property type="match status" value="1"/>
</dbReference>
<reference evidence="5 6" key="1">
    <citation type="submission" date="2018-12" db="EMBL/GenBank/DDBJ databases">
        <authorList>
            <consortium name="Pathogen Informatics"/>
        </authorList>
    </citation>
    <scope>NUCLEOTIDE SEQUENCE [LARGE SCALE GENOMIC DNA]</scope>
    <source>
        <strain evidence="5 6">NCTC10036</strain>
    </source>
</reference>
<dbReference type="AlphaFoldDB" id="A0A3S5F2M0"/>
<evidence type="ECO:0000313" key="4">
    <source>
        <dbReference type="EMBL" id="MBH1931428.1"/>
    </source>
</evidence>
<evidence type="ECO:0000313" key="5">
    <source>
        <dbReference type="EMBL" id="VEI71460.1"/>
    </source>
</evidence>
<organism evidence="5 6">
    <name type="scientific">Serratia rubidaea</name>
    <name type="common">Serratia marinorubra</name>
    <dbReference type="NCBI Taxonomy" id="61652"/>
    <lineage>
        <taxon>Bacteria</taxon>
        <taxon>Pseudomonadati</taxon>
        <taxon>Pseudomonadota</taxon>
        <taxon>Gammaproteobacteria</taxon>
        <taxon>Enterobacterales</taxon>
        <taxon>Yersiniaceae</taxon>
        <taxon>Serratia</taxon>
    </lineage>
</organism>
<dbReference type="Proteomes" id="UP000624159">
    <property type="component" value="Unassembled WGS sequence"/>
</dbReference>
<dbReference type="GO" id="GO:0030288">
    <property type="term" value="C:outer membrane-bounded periplasmic space"/>
    <property type="evidence" value="ECO:0007669"/>
    <property type="project" value="InterPro"/>
</dbReference>
<sequence>MRLHFKKRVAVCSVAALLFSASGAFAAQTPGFLTPETAPDSLQILPPPPAENTTAFLNDKAAYETGKTLKDAQRQALAASDADYKNISAAFSAAFGEEISPEKTPALYALLQGVLQDSHDYAMRAAKDHYMRVRPFVVYKDSTCTPEKDKSMAKTGSYPSGHASFGWATALVLAEINPARETEILKRGYDFGQSRVVCGAHWQSDVDNGRLMGAAVVAALHGNQGFNDALAKAKAEFAKR</sequence>
<evidence type="ECO:0000313" key="7">
    <source>
        <dbReference type="Proteomes" id="UP000624159"/>
    </source>
</evidence>
<evidence type="ECO:0000313" key="6">
    <source>
        <dbReference type="Proteomes" id="UP000281904"/>
    </source>
</evidence>
<dbReference type="InterPro" id="IPR000326">
    <property type="entry name" value="PAP2/HPO"/>
</dbReference>
<dbReference type="PRINTS" id="PR00483">
    <property type="entry name" value="BACPHPHTASE"/>
</dbReference>
<dbReference type="SUPFAM" id="SSF48317">
    <property type="entry name" value="Acid phosphatase/Vanadium-dependent haloperoxidase"/>
    <property type="match status" value="1"/>
</dbReference>
<dbReference type="EMBL" id="LR134493">
    <property type="protein sequence ID" value="VEI71460.1"/>
    <property type="molecule type" value="Genomic_DNA"/>
</dbReference>
<comment type="similarity">
    <text evidence="1">Belongs to the class A bacterial acid phosphatase family.</text>
</comment>
<dbReference type="RefSeq" id="WP_126533021.1">
    <property type="nucleotide sequence ID" value="NZ_JADULK010000009.1"/>
</dbReference>
<protein>
    <recommendedName>
        <fullName evidence="1">Acid phosphatase</fullName>
        <ecNumber evidence="1">3.1.3.2</ecNumber>
    </recommendedName>
</protein>
<accession>A0A3S5F2M0</accession>
<keyword evidence="1 5" id="KW-0378">Hydrolase</keyword>
<reference evidence="4 7" key="2">
    <citation type="submission" date="2020-11" db="EMBL/GenBank/DDBJ databases">
        <title>Enhanced detection system for hospital associated transmission using whole genome sequencing surveillance.</title>
        <authorList>
            <person name="Harrison L.H."/>
            <person name="Van Tyne D."/>
            <person name="Marsh J.W."/>
            <person name="Griffith M.P."/>
            <person name="Snyder D.J."/>
            <person name="Cooper V.S."/>
            <person name="Mustapha M."/>
        </authorList>
    </citation>
    <scope>NUCLEOTIDE SEQUENCE [LARGE SCALE GENOMIC DNA]</scope>
    <source>
        <strain evidence="4 7">SER00230</strain>
    </source>
</reference>
<dbReference type="GO" id="GO:0003993">
    <property type="term" value="F:acid phosphatase activity"/>
    <property type="evidence" value="ECO:0007669"/>
    <property type="project" value="UniProtKB-EC"/>
</dbReference>
<gene>
    <name evidence="5" type="primary">phoC_2</name>
    <name evidence="4" type="ORF">I5U13_17375</name>
    <name evidence="5" type="ORF">NCTC10036_04360</name>
</gene>
<evidence type="ECO:0000256" key="1">
    <source>
        <dbReference type="PIRNR" id="PIRNR000897"/>
    </source>
</evidence>
<dbReference type="PIRSF" id="PIRSF000897">
    <property type="entry name" value="Acid_Ptase_ClsA"/>
    <property type="match status" value="1"/>
</dbReference>
<dbReference type="SMART" id="SM00014">
    <property type="entry name" value="acidPPc"/>
    <property type="match status" value="1"/>
</dbReference>
<keyword evidence="7" id="KW-1185">Reference proteome</keyword>